<dbReference type="PROSITE" id="PS01031">
    <property type="entry name" value="SHSP"/>
    <property type="match status" value="1"/>
</dbReference>
<evidence type="ECO:0000313" key="11">
    <source>
        <dbReference type="RefSeq" id="XP_039117360.1"/>
    </source>
</evidence>
<feature type="domain" description="ARID" evidence="9">
    <location>
        <begin position="406"/>
        <end position="497"/>
    </location>
</feature>
<sequence length="707" mass="77485">MSEKEDNGESEQECPEPSTDAQVDAGVKEEDFPSLVMDPVVEQNPPEQAEDDPVNNSEPGGVPTSEHVPVIDEPIKKDTGMPPELDNAAKEPTLNSSAKESSPELNNAVEEPTLDSAAEDSALELNNAVEEHRLNNAAEEPTLDNAANETPSDNAAKETLFDNVAKEIASNEISEDPASENIAEDLVLNKILEEPTSNHICEETASNLITKEPASNHFADEPPSNHISKELVSNHIAGEPASDQRSKEPALNHIAEEPASKNIPKDPTSHDIAENPSSNNIAEDLASNDVVEGPVSRNYPQDPLLDNVGTDSLDADADLINQQENVVDQDPPLDVNAGKEIELAETKVENGGGPKEQDTKATKFDDNFFVDSAMKEEREGDYPSHEDGHSQSFLFDYTEGEESGTEEDQAAFMKELENFHKDKSLEFKPPKFYGEGLNCLKLWRAVTRLGGYDQVTSCKLWRQVGESFRPPKTCTTVSWSFRIFYEKALLEYEKHKIRTGELQVPIASLPEPMALDHQVGGNQASGSGRARRDAAARAMQGWHSQRLLGNGEVGDPIIKDKSSVSLLKQNKHLKTVGLLKRKKASSMEHAAVKVARTKIAKPQTDTMVVDVGAPADWVKINVRRTKDCFEVYALVPGLLREEVHVQSDPAGRLVISGEPEQPDNPWGVTPFKKVVTLPSRIDPHQTSAVVTLHGQLFVRAPFEQSES</sequence>
<feature type="compositionally biased region" description="Basic and acidic residues" evidence="7">
    <location>
        <begin position="69"/>
        <end position="79"/>
    </location>
</feature>
<dbReference type="GO" id="GO:0005634">
    <property type="term" value="C:nucleus"/>
    <property type="evidence" value="ECO:0007669"/>
    <property type="project" value="TreeGrafter"/>
</dbReference>
<evidence type="ECO:0000313" key="10">
    <source>
        <dbReference type="Proteomes" id="UP001515500"/>
    </source>
</evidence>
<dbReference type="RefSeq" id="XP_039117360.1">
    <property type="nucleotide sequence ID" value="XM_039261426.1"/>
</dbReference>
<dbReference type="SMART" id="SM00501">
    <property type="entry name" value="BRIGHT"/>
    <property type="match status" value="1"/>
</dbReference>
<dbReference type="CDD" id="cd06464">
    <property type="entry name" value="ACD_sHsps-like"/>
    <property type="match status" value="1"/>
</dbReference>
<feature type="region of interest" description="Disordered" evidence="7">
    <location>
        <begin position="1"/>
        <end position="159"/>
    </location>
</feature>
<dbReference type="AlphaFoldDB" id="A0AB40AQL2"/>
<evidence type="ECO:0000256" key="5">
    <source>
        <dbReference type="PROSITE-ProRule" id="PRU00285"/>
    </source>
</evidence>
<dbReference type="FunFam" id="2.60.40.790:FF:000014">
    <property type="entry name" value="AT-rich interactive domain-containing protein 3"/>
    <property type="match status" value="1"/>
</dbReference>
<evidence type="ECO:0000256" key="3">
    <source>
        <dbReference type="ARBA" id="ARBA00023163"/>
    </source>
</evidence>
<dbReference type="Pfam" id="PF00011">
    <property type="entry name" value="HSP20"/>
    <property type="match status" value="1"/>
</dbReference>
<dbReference type="SUPFAM" id="SSF46774">
    <property type="entry name" value="ARID-like"/>
    <property type="match status" value="1"/>
</dbReference>
<keyword evidence="1" id="KW-0805">Transcription regulation</keyword>
<dbReference type="Pfam" id="PF01388">
    <property type="entry name" value="ARID"/>
    <property type="match status" value="1"/>
</dbReference>
<feature type="compositionally biased region" description="Polar residues" evidence="7">
    <location>
        <begin position="93"/>
        <end position="105"/>
    </location>
</feature>
<dbReference type="InterPro" id="IPR002068">
    <property type="entry name" value="A-crystallin/Hsp20_dom"/>
</dbReference>
<dbReference type="GO" id="GO:0003677">
    <property type="term" value="F:DNA binding"/>
    <property type="evidence" value="ECO:0007669"/>
    <property type="project" value="UniProtKB-KW"/>
</dbReference>
<keyword evidence="3" id="KW-0804">Transcription</keyword>
<dbReference type="Proteomes" id="UP001515500">
    <property type="component" value="Chromosome 3"/>
</dbReference>
<dbReference type="PROSITE" id="PS51011">
    <property type="entry name" value="ARID"/>
    <property type="match status" value="1"/>
</dbReference>
<protein>
    <submittedName>
        <fullName evidence="11">AT-rich interactive domain-containing protein 5-like isoform X1</fullName>
    </submittedName>
</protein>
<proteinExistence type="inferred from homology"/>
<feature type="region of interest" description="Disordered" evidence="7">
    <location>
        <begin position="255"/>
        <end position="281"/>
    </location>
</feature>
<evidence type="ECO:0000256" key="2">
    <source>
        <dbReference type="ARBA" id="ARBA00023125"/>
    </source>
</evidence>
<evidence type="ECO:0000259" key="9">
    <source>
        <dbReference type="PROSITE" id="PS51011"/>
    </source>
</evidence>
<evidence type="ECO:0000259" key="8">
    <source>
        <dbReference type="PROSITE" id="PS01031"/>
    </source>
</evidence>
<evidence type="ECO:0000256" key="7">
    <source>
        <dbReference type="SAM" id="MobiDB-lite"/>
    </source>
</evidence>
<dbReference type="InterPro" id="IPR045147">
    <property type="entry name" value="ARI3A/B/C"/>
</dbReference>
<keyword evidence="2" id="KW-0238">DNA-binding</keyword>
<evidence type="ECO:0000256" key="6">
    <source>
        <dbReference type="RuleBase" id="RU003616"/>
    </source>
</evidence>
<evidence type="ECO:0000256" key="1">
    <source>
        <dbReference type="ARBA" id="ARBA00023015"/>
    </source>
</evidence>
<dbReference type="PANTHER" id="PTHR15348">
    <property type="entry name" value="AT-RICH INTERACTIVE DOMAIN-CONTAINING PROTEIN ARID DOMAIN- CONTAINING PROTEIN DEAD RINGER PROTEIN B-CELL REGULATOR OF IGH TRANSCRIPTION BRIGHT"/>
    <property type="match status" value="1"/>
</dbReference>
<dbReference type="PANTHER" id="PTHR15348:SF0">
    <property type="entry name" value="PROTEIN DEAD RINGER"/>
    <property type="match status" value="1"/>
</dbReference>
<accession>A0AB40AQL2</accession>
<keyword evidence="4" id="KW-0539">Nucleus</keyword>
<name>A0AB40AQL2_DIOCR</name>
<dbReference type="Gene3D" id="2.60.40.790">
    <property type="match status" value="1"/>
</dbReference>
<feature type="compositionally biased region" description="Basic and acidic residues" evidence="7">
    <location>
        <begin position="255"/>
        <end position="273"/>
    </location>
</feature>
<gene>
    <name evidence="11" type="primary">LOC120253129</name>
</gene>
<dbReference type="InterPro" id="IPR001606">
    <property type="entry name" value="ARID_dom"/>
</dbReference>
<keyword evidence="10" id="KW-1185">Reference proteome</keyword>
<comment type="similarity">
    <text evidence="5 6">Belongs to the small heat shock protein (HSP20) family.</text>
</comment>
<dbReference type="GO" id="GO:0006357">
    <property type="term" value="P:regulation of transcription by RNA polymerase II"/>
    <property type="evidence" value="ECO:0007669"/>
    <property type="project" value="InterPro"/>
</dbReference>
<dbReference type="SMART" id="SM01014">
    <property type="entry name" value="ARID"/>
    <property type="match status" value="1"/>
</dbReference>
<dbReference type="InterPro" id="IPR008978">
    <property type="entry name" value="HSP20-like_chaperone"/>
</dbReference>
<evidence type="ECO:0000256" key="4">
    <source>
        <dbReference type="ARBA" id="ARBA00023242"/>
    </source>
</evidence>
<feature type="domain" description="SHSP" evidence="8">
    <location>
        <begin position="606"/>
        <end position="707"/>
    </location>
</feature>
<dbReference type="Gene3D" id="1.10.150.60">
    <property type="entry name" value="ARID DNA-binding domain"/>
    <property type="match status" value="1"/>
</dbReference>
<dbReference type="CDD" id="cd16100">
    <property type="entry name" value="ARID"/>
    <property type="match status" value="1"/>
</dbReference>
<dbReference type="InterPro" id="IPR036431">
    <property type="entry name" value="ARID_dom_sf"/>
</dbReference>
<reference evidence="11" key="1">
    <citation type="submission" date="2025-08" db="UniProtKB">
        <authorList>
            <consortium name="RefSeq"/>
        </authorList>
    </citation>
    <scope>IDENTIFICATION</scope>
</reference>
<dbReference type="SUPFAM" id="SSF49764">
    <property type="entry name" value="HSP20-like chaperones"/>
    <property type="match status" value="1"/>
</dbReference>
<dbReference type="FunFam" id="1.10.150.60:FF:000009">
    <property type="entry name" value="AT-rich interactive domain-containing protein 3"/>
    <property type="match status" value="1"/>
</dbReference>
<organism evidence="10 11">
    <name type="scientific">Dioscorea cayennensis subsp. rotundata</name>
    <name type="common">White Guinea yam</name>
    <name type="synonym">Dioscorea rotundata</name>
    <dbReference type="NCBI Taxonomy" id="55577"/>
    <lineage>
        <taxon>Eukaryota</taxon>
        <taxon>Viridiplantae</taxon>
        <taxon>Streptophyta</taxon>
        <taxon>Embryophyta</taxon>
        <taxon>Tracheophyta</taxon>
        <taxon>Spermatophyta</taxon>
        <taxon>Magnoliopsida</taxon>
        <taxon>Liliopsida</taxon>
        <taxon>Dioscoreales</taxon>
        <taxon>Dioscoreaceae</taxon>
        <taxon>Dioscorea</taxon>
    </lineage>
</organism>
<dbReference type="GeneID" id="120253129"/>